<keyword evidence="6" id="KW-0325">Glycoprotein</keyword>
<evidence type="ECO:0000256" key="6">
    <source>
        <dbReference type="ARBA" id="ARBA00023180"/>
    </source>
</evidence>
<feature type="domain" description="Link" evidence="10">
    <location>
        <begin position="247"/>
        <end position="339"/>
    </location>
</feature>
<evidence type="ECO:0000256" key="2">
    <source>
        <dbReference type="ARBA" id="ARBA00022525"/>
    </source>
</evidence>
<evidence type="ECO:0000256" key="5">
    <source>
        <dbReference type="ARBA" id="ARBA00023157"/>
    </source>
</evidence>
<dbReference type="InterPro" id="IPR013783">
    <property type="entry name" value="Ig-like_fold"/>
</dbReference>
<dbReference type="SUPFAM" id="SSF48726">
    <property type="entry name" value="Immunoglobulin"/>
    <property type="match status" value="1"/>
</dbReference>
<dbReference type="GO" id="GO:0005540">
    <property type="term" value="F:hyaluronic acid binding"/>
    <property type="evidence" value="ECO:0007669"/>
    <property type="project" value="InterPro"/>
</dbReference>
<dbReference type="GO" id="GO:0001501">
    <property type="term" value="P:skeletal system development"/>
    <property type="evidence" value="ECO:0007669"/>
    <property type="project" value="TreeGrafter"/>
</dbReference>
<dbReference type="FunFam" id="3.10.100.10:FF:000002">
    <property type="entry name" value="Hyaluronan proteoglycan link protein 1"/>
    <property type="match status" value="1"/>
</dbReference>
<dbReference type="InterPro" id="IPR016187">
    <property type="entry name" value="CTDL_fold"/>
</dbReference>
<organism evidence="11 12">
    <name type="scientific">Spermophilus dauricus</name>
    <name type="common">Daurian ground squirrel</name>
    <dbReference type="NCBI Taxonomy" id="99837"/>
    <lineage>
        <taxon>Eukaryota</taxon>
        <taxon>Metazoa</taxon>
        <taxon>Chordata</taxon>
        <taxon>Craniata</taxon>
        <taxon>Vertebrata</taxon>
        <taxon>Euteleostomi</taxon>
        <taxon>Mammalia</taxon>
        <taxon>Eutheria</taxon>
        <taxon>Euarchontoglires</taxon>
        <taxon>Glires</taxon>
        <taxon>Rodentia</taxon>
        <taxon>Sciuromorpha</taxon>
        <taxon>Sciuridae</taxon>
        <taxon>Xerinae</taxon>
        <taxon>Marmotini</taxon>
        <taxon>Spermophilus</taxon>
    </lineage>
</organism>
<dbReference type="Pfam" id="PF07686">
    <property type="entry name" value="V-set"/>
    <property type="match status" value="1"/>
</dbReference>
<dbReference type="Pfam" id="PF00193">
    <property type="entry name" value="Xlink"/>
    <property type="match status" value="2"/>
</dbReference>
<dbReference type="InterPro" id="IPR013106">
    <property type="entry name" value="Ig_V-set"/>
</dbReference>
<feature type="disulfide bond" evidence="8">
    <location>
        <begin position="193"/>
        <end position="214"/>
    </location>
</feature>
<reference evidence="11" key="1">
    <citation type="submission" date="2025-08" db="UniProtKB">
        <authorList>
            <consortium name="Ensembl"/>
        </authorList>
    </citation>
    <scope>IDENTIFICATION</scope>
</reference>
<keyword evidence="5 8" id="KW-1015">Disulfide bond</keyword>
<feature type="domain" description="Ig-like" evidence="9">
    <location>
        <begin position="33"/>
        <end position="141"/>
    </location>
</feature>
<evidence type="ECO:0008006" key="13">
    <source>
        <dbReference type="Google" id="ProtNLM"/>
    </source>
</evidence>
<dbReference type="InterPro" id="IPR007110">
    <property type="entry name" value="Ig-like_dom"/>
</dbReference>
<dbReference type="PROSITE" id="PS01241">
    <property type="entry name" value="LINK_1"/>
    <property type="match status" value="1"/>
</dbReference>
<reference evidence="11" key="2">
    <citation type="submission" date="2025-09" db="UniProtKB">
        <authorList>
            <consortium name="Ensembl"/>
        </authorList>
    </citation>
    <scope>IDENTIFICATION</scope>
</reference>
<dbReference type="Ensembl" id="ENSSDAT00000029088.1">
    <property type="protein sequence ID" value="ENSSDAP00000025438.1"/>
    <property type="gene ID" value="ENSSDAG00000023109.1"/>
</dbReference>
<dbReference type="PANTHER" id="PTHR22804:SF41">
    <property type="entry name" value="BREVICAN CORE PROTEIN"/>
    <property type="match status" value="1"/>
</dbReference>
<dbReference type="SMART" id="SM00408">
    <property type="entry name" value="IGc2"/>
    <property type="match status" value="1"/>
</dbReference>
<dbReference type="Gene3D" id="2.60.40.10">
    <property type="entry name" value="Immunoglobulins"/>
    <property type="match status" value="1"/>
</dbReference>
<comment type="subcellular location">
    <subcellularLocation>
        <location evidence="1">Secreted</location>
    </subcellularLocation>
</comment>
<dbReference type="SMART" id="SM00409">
    <property type="entry name" value="IG"/>
    <property type="match status" value="1"/>
</dbReference>
<dbReference type="Proteomes" id="UP000694422">
    <property type="component" value="Unplaced"/>
</dbReference>
<dbReference type="SUPFAM" id="SSF56436">
    <property type="entry name" value="C-type lectin-like"/>
    <property type="match status" value="2"/>
</dbReference>
<feature type="domain" description="Link" evidence="10">
    <location>
        <begin position="147"/>
        <end position="242"/>
    </location>
</feature>
<dbReference type="SMART" id="SM00445">
    <property type="entry name" value="LINK"/>
    <property type="match status" value="2"/>
</dbReference>
<dbReference type="InterPro" id="IPR000538">
    <property type="entry name" value="Link_dom"/>
</dbReference>
<keyword evidence="2" id="KW-0964">Secreted</keyword>
<evidence type="ECO:0000256" key="4">
    <source>
        <dbReference type="ARBA" id="ARBA00022737"/>
    </source>
</evidence>
<dbReference type="InterPro" id="IPR003598">
    <property type="entry name" value="Ig_sub2"/>
</dbReference>
<protein>
    <recommendedName>
        <fullName evidence="13">Hyaluronan and proteoglycan link protein 2</fullName>
    </recommendedName>
</protein>
<dbReference type="InterPro" id="IPR036179">
    <property type="entry name" value="Ig-like_dom_sf"/>
</dbReference>
<dbReference type="GO" id="GO:0010001">
    <property type="term" value="P:glial cell differentiation"/>
    <property type="evidence" value="ECO:0007669"/>
    <property type="project" value="TreeGrafter"/>
</dbReference>
<evidence type="ECO:0000256" key="1">
    <source>
        <dbReference type="ARBA" id="ARBA00004613"/>
    </source>
</evidence>
<comment type="caution">
    <text evidence="8">Lacks conserved residue(s) required for the propagation of feature annotation.</text>
</comment>
<evidence type="ECO:0000313" key="12">
    <source>
        <dbReference type="Proteomes" id="UP000694422"/>
    </source>
</evidence>
<sequence length="387" mass="42983">MEFSSLDFWLLFRKFPWGSCHCGPLCPAFHPGPHYLLPPIHEVIHSRRGATATLPCVLGASPPSYKVRWSKVEPGELRETLILITNGLHARGYGPLGGRARMRRGHRLDASLVIEGVRLEDEGRYRCELVNGLEDESVALTLRLEGVVFLYREGSARYAFSFAVAQEACARIGARIATPEQLYAAYLGGYEQCDAGWLSDQTVRYPIQTPREACYGDMDGFPGVRNYGVVDPEDLYDVYCYAEDLNGELFLGAPPDKLTLEEARAYCRERGAEIATTGQLYAAWDGGLDRCSPGWLADGRPCFPNKHSRFNVYCFRGEPLPTEWGRPQGPEGAWKSCPSFSQSPSPGSLAWSPVSQPGLEFLGYPWCGLTPLRGPREWSPLATPSQH</sequence>
<dbReference type="PROSITE" id="PS50835">
    <property type="entry name" value="IG_LIKE"/>
    <property type="match status" value="1"/>
</dbReference>
<dbReference type="Gene3D" id="3.10.100.10">
    <property type="entry name" value="Mannose-Binding Protein A, subunit A"/>
    <property type="match status" value="2"/>
</dbReference>
<keyword evidence="4" id="KW-0677">Repeat</keyword>
<keyword evidence="7" id="KW-0393">Immunoglobulin domain</keyword>
<dbReference type="GO" id="GO:0007155">
    <property type="term" value="P:cell adhesion"/>
    <property type="evidence" value="ECO:0007669"/>
    <property type="project" value="InterPro"/>
</dbReference>
<proteinExistence type="predicted"/>
<dbReference type="PRINTS" id="PR01265">
    <property type="entry name" value="LINKMODULE"/>
</dbReference>
<evidence type="ECO:0000256" key="7">
    <source>
        <dbReference type="ARBA" id="ARBA00023319"/>
    </source>
</evidence>
<evidence type="ECO:0000313" key="11">
    <source>
        <dbReference type="Ensembl" id="ENSSDAP00000025438.1"/>
    </source>
</evidence>
<dbReference type="InterPro" id="IPR050691">
    <property type="entry name" value="Hyaluronan_bind_Proteoglycan"/>
</dbReference>
<dbReference type="PROSITE" id="PS50963">
    <property type="entry name" value="LINK_2"/>
    <property type="match status" value="2"/>
</dbReference>
<dbReference type="FunFam" id="2.60.40.10:FF:000846">
    <property type="entry name" value="Hyaluronan and proteoglycan link protein 2"/>
    <property type="match status" value="1"/>
</dbReference>
<dbReference type="InterPro" id="IPR003599">
    <property type="entry name" value="Ig_sub"/>
</dbReference>
<keyword evidence="12" id="KW-1185">Reference proteome</keyword>
<evidence type="ECO:0000259" key="9">
    <source>
        <dbReference type="PROSITE" id="PS50835"/>
    </source>
</evidence>
<evidence type="ECO:0000256" key="8">
    <source>
        <dbReference type="PROSITE-ProRule" id="PRU00323"/>
    </source>
</evidence>
<dbReference type="CDD" id="cd03517">
    <property type="entry name" value="Link_domain_CSPGs_modules_1_3"/>
    <property type="match status" value="1"/>
</dbReference>
<keyword evidence="3" id="KW-0732">Signal</keyword>
<evidence type="ECO:0000256" key="3">
    <source>
        <dbReference type="ARBA" id="ARBA00022729"/>
    </source>
</evidence>
<accession>A0A8C9QPJ5</accession>
<dbReference type="GO" id="GO:0045202">
    <property type="term" value="C:synapse"/>
    <property type="evidence" value="ECO:0007669"/>
    <property type="project" value="TreeGrafter"/>
</dbReference>
<dbReference type="GO" id="GO:0072534">
    <property type="term" value="C:perineuronal net"/>
    <property type="evidence" value="ECO:0007669"/>
    <property type="project" value="TreeGrafter"/>
</dbReference>
<evidence type="ECO:0000259" key="10">
    <source>
        <dbReference type="PROSITE" id="PS50963"/>
    </source>
</evidence>
<dbReference type="PANTHER" id="PTHR22804">
    <property type="entry name" value="AGGRECAN/VERSICAN PROTEOGLYCAN"/>
    <property type="match status" value="1"/>
</dbReference>
<dbReference type="AlphaFoldDB" id="A0A8C9QPJ5"/>
<name>A0A8C9QPJ5_SPEDA</name>
<dbReference type="GO" id="GO:0007417">
    <property type="term" value="P:central nervous system development"/>
    <property type="evidence" value="ECO:0007669"/>
    <property type="project" value="TreeGrafter"/>
</dbReference>
<dbReference type="GO" id="GO:0005615">
    <property type="term" value="C:extracellular space"/>
    <property type="evidence" value="ECO:0007669"/>
    <property type="project" value="TreeGrafter"/>
</dbReference>
<dbReference type="GO" id="GO:0002052">
    <property type="term" value="P:positive regulation of neuroblast proliferation"/>
    <property type="evidence" value="ECO:0007669"/>
    <property type="project" value="TreeGrafter"/>
</dbReference>
<dbReference type="InterPro" id="IPR016186">
    <property type="entry name" value="C-type_lectin-like/link_sf"/>
</dbReference>
<dbReference type="SMART" id="SM00406">
    <property type="entry name" value="IGv"/>
    <property type="match status" value="1"/>
</dbReference>